<dbReference type="GO" id="GO:0003677">
    <property type="term" value="F:DNA binding"/>
    <property type="evidence" value="ECO:0007669"/>
    <property type="project" value="UniProtKB-KW"/>
</dbReference>
<dbReference type="InterPro" id="IPR008271">
    <property type="entry name" value="Ser/Thr_kinase_AS"/>
</dbReference>
<evidence type="ECO:0000256" key="2">
    <source>
        <dbReference type="ARBA" id="ARBA00002809"/>
    </source>
</evidence>
<comment type="function">
    <text evidence="2">Histones H1 are necessary for the condensation of nucleosome chains into higher-order structures.</text>
</comment>
<evidence type="ECO:0000256" key="15">
    <source>
        <dbReference type="SAM" id="MobiDB-lite"/>
    </source>
</evidence>
<keyword evidence="13" id="KW-0539">Nucleus</keyword>
<keyword evidence="6 14" id="KW-0547">Nucleotide-binding</keyword>
<feature type="compositionally biased region" description="Polar residues" evidence="15">
    <location>
        <begin position="623"/>
        <end position="633"/>
    </location>
</feature>
<dbReference type="PANTHER" id="PTHR24346">
    <property type="entry name" value="MAP/MICROTUBULE AFFINITY-REGULATING KINASE"/>
    <property type="match status" value="1"/>
</dbReference>
<dbReference type="PROSITE" id="PS51504">
    <property type="entry name" value="H15"/>
    <property type="match status" value="1"/>
</dbReference>
<dbReference type="AlphaFoldDB" id="A0A7R9PB62"/>
<dbReference type="PANTHER" id="PTHR24346:SF102">
    <property type="entry name" value="TESTIS-SPECIFIC SERINE_THREONINE-PROTEIN KINASE 1"/>
    <property type="match status" value="1"/>
</dbReference>
<feature type="domain" description="H15" evidence="17">
    <location>
        <begin position="423"/>
        <end position="497"/>
    </location>
</feature>
<keyword evidence="10" id="KW-0832">Ubl conjugation</keyword>
<keyword evidence="12" id="KW-0238">DNA-binding</keyword>
<dbReference type="GO" id="GO:0006334">
    <property type="term" value="P:nucleosome assembly"/>
    <property type="evidence" value="ECO:0007669"/>
    <property type="project" value="InterPro"/>
</dbReference>
<dbReference type="GO" id="GO:0000226">
    <property type="term" value="P:microtubule cytoskeleton organization"/>
    <property type="evidence" value="ECO:0007669"/>
    <property type="project" value="TreeGrafter"/>
</dbReference>
<dbReference type="InterPro" id="IPR036388">
    <property type="entry name" value="WH-like_DNA-bd_sf"/>
</dbReference>
<evidence type="ECO:0000256" key="9">
    <source>
        <dbReference type="ARBA" id="ARBA00022842"/>
    </source>
</evidence>
<dbReference type="EMBL" id="OE184571">
    <property type="protein sequence ID" value="CAD7576698.1"/>
    <property type="molecule type" value="Genomic_DNA"/>
</dbReference>
<feature type="compositionally biased region" description="Basic and acidic residues" evidence="15">
    <location>
        <begin position="645"/>
        <end position="655"/>
    </location>
</feature>
<keyword evidence="9" id="KW-0460">Magnesium</keyword>
<dbReference type="SUPFAM" id="SSF46785">
    <property type="entry name" value="Winged helix' DNA-binding domain"/>
    <property type="match status" value="1"/>
</dbReference>
<keyword evidence="5" id="KW-0479">Metal-binding</keyword>
<dbReference type="Pfam" id="PF00538">
    <property type="entry name" value="Linker_histone"/>
    <property type="match status" value="1"/>
</dbReference>
<dbReference type="InterPro" id="IPR005818">
    <property type="entry name" value="Histone_H1/H5_H15"/>
</dbReference>
<feature type="compositionally biased region" description="Basic and acidic residues" evidence="15">
    <location>
        <begin position="396"/>
        <end position="407"/>
    </location>
</feature>
<feature type="compositionally biased region" description="Basic residues" evidence="15">
    <location>
        <begin position="543"/>
        <end position="558"/>
    </location>
</feature>
<feature type="binding site" evidence="14">
    <location>
        <position position="53"/>
    </location>
    <ligand>
        <name>ATP</name>
        <dbReference type="ChEBI" id="CHEBI:30616"/>
    </ligand>
</feature>
<dbReference type="PROSITE" id="PS50011">
    <property type="entry name" value="PROTEIN_KINASE_DOM"/>
    <property type="match status" value="1"/>
</dbReference>
<dbReference type="SUPFAM" id="SSF56112">
    <property type="entry name" value="Protein kinase-like (PK-like)"/>
    <property type="match status" value="1"/>
</dbReference>
<dbReference type="SMART" id="SM00526">
    <property type="entry name" value="H15"/>
    <property type="match status" value="1"/>
</dbReference>
<evidence type="ECO:0000256" key="6">
    <source>
        <dbReference type="ARBA" id="ARBA00022741"/>
    </source>
</evidence>
<feature type="domain" description="Protein kinase" evidence="16">
    <location>
        <begin position="20"/>
        <end position="284"/>
    </location>
</feature>
<dbReference type="InterPro" id="IPR000719">
    <property type="entry name" value="Prot_kinase_dom"/>
</dbReference>
<dbReference type="Gene3D" id="1.10.10.10">
    <property type="entry name" value="Winged helix-like DNA-binding domain superfamily/Winged helix DNA-binding domain"/>
    <property type="match status" value="1"/>
</dbReference>
<comment type="cofactor">
    <cofactor evidence="1">
        <name>Mg(2+)</name>
        <dbReference type="ChEBI" id="CHEBI:18420"/>
    </cofactor>
</comment>
<dbReference type="CDD" id="cd00073">
    <property type="entry name" value="H15"/>
    <property type="match status" value="1"/>
</dbReference>
<dbReference type="InterPro" id="IPR017441">
    <property type="entry name" value="Protein_kinase_ATP_BS"/>
</dbReference>
<dbReference type="GO" id="GO:0005737">
    <property type="term" value="C:cytoplasm"/>
    <property type="evidence" value="ECO:0007669"/>
    <property type="project" value="TreeGrafter"/>
</dbReference>
<evidence type="ECO:0000259" key="16">
    <source>
        <dbReference type="PROSITE" id="PS50011"/>
    </source>
</evidence>
<keyword evidence="7" id="KW-0221">Differentiation</keyword>
<dbReference type="GO" id="GO:0000287">
    <property type="term" value="F:magnesium ion binding"/>
    <property type="evidence" value="ECO:0007669"/>
    <property type="project" value="UniProtKB-ARBA"/>
</dbReference>
<dbReference type="SMART" id="SM00220">
    <property type="entry name" value="S_TKc"/>
    <property type="match status" value="1"/>
</dbReference>
<organism evidence="18">
    <name type="scientific">Timema californicum</name>
    <name type="common">California timema</name>
    <name type="synonym">Walking stick</name>
    <dbReference type="NCBI Taxonomy" id="61474"/>
    <lineage>
        <taxon>Eukaryota</taxon>
        <taxon>Metazoa</taxon>
        <taxon>Ecdysozoa</taxon>
        <taxon>Arthropoda</taxon>
        <taxon>Hexapoda</taxon>
        <taxon>Insecta</taxon>
        <taxon>Pterygota</taxon>
        <taxon>Neoptera</taxon>
        <taxon>Polyneoptera</taxon>
        <taxon>Phasmatodea</taxon>
        <taxon>Timematodea</taxon>
        <taxon>Timematoidea</taxon>
        <taxon>Timematidae</taxon>
        <taxon>Timema</taxon>
    </lineage>
</organism>
<dbReference type="GO" id="GO:0050321">
    <property type="term" value="F:tau-protein kinase activity"/>
    <property type="evidence" value="ECO:0007669"/>
    <property type="project" value="TreeGrafter"/>
</dbReference>
<reference evidence="18" key="1">
    <citation type="submission" date="2020-11" db="EMBL/GenBank/DDBJ databases">
        <authorList>
            <person name="Tran Van P."/>
        </authorList>
    </citation>
    <scope>NUCLEOTIDE SEQUENCE</scope>
</reference>
<feature type="region of interest" description="Disordered" evidence="15">
    <location>
        <begin position="391"/>
        <end position="427"/>
    </location>
</feature>
<feature type="region of interest" description="Disordered" evidence="15">
    <location>
        <begin position="508"/>
        <end position="570"/>
    </location>
</feature>
<evidence type="ECO:0000256" key="11">
    <source>
        <dbReference type="ARBA" id="ARBA00022871"/>
    </source>
</evidence>
<dbReference type="PROSITE" id="PS00108">
    <property type="entry name" value="PROTEIN_KINASE_ST"/>
    <property type="match status" value="1"/>
</dbReference>
<evidence type="ECO:0000256" key="13">
    <source>
        <dbReference type="ARBA" id="ARBA00023242"/>
    </source>
</evidence>
<name>A0A7R9PB62_TIMCA</name>
<keyword evidence="8 14" id="KW-0067">ATP-binding</keyword>
<dbReference type="GO" id="GO:0000786">
    <property type="term" value="C:nucleosome"/>
    <property type="evidence" value="ECO:0007669"/>
    <property type="project" value="InterPro"/>
</dbReference>
<dbReference type="GO" id="GO:0005524">
    <property type="term" value="F:ATP binding"/>
    <property type="evidence" value="ECO:0007669"/>
    <property type="project" value="UniProtKB-UniRule"/>
</dbReference>
<dbReference type="PRINTS" id="PR00624">
    <property type="entry name" value="HISTONEH5"/>
</dbReference>
<feature type="compositionally biased region" description="Basic residues" evidence="15">
    <location>
        <begin position="592"/>
        <end position="602"/>
    </location>
</feature>
<dbReference type="GO" id="GO:0030527">
    <property type="term" value="F:structural constituent of chromatin"/>
    <property type="evidence" value="ECO:0007669"/>
    <property type="project" value="InterPro"/>
</dbReference>
<evidence type="ECO:0000256" key="4">
    <source>
        <dbReference type="ARBA" id="ARBA00022553"/>
    </source>
</evidence>
<protein>
    <submittedName>
        <fullName evidence="18">(California timema) hypothetical protein</fullName>
    </submittedName>
</protein>
<evidence type="ECO:0000256" key="3">
    <source>
        <dbReference type="ARBA" id="ARBA00022473"/>
    </source>
</evidence>
<dbReference type="FunFam" id="1.10.510.10:FF:000943">
    <property type="entry name" value="testis-specific serine/threonine-protein kinase 1"/>
    <property type="match status" value="1"/>
</dbReference>
<evidence type="ECO:0000256" key="5">
    <source>
        <dbReference type="ARBA" id="ARBA00022723"/>
    </source>
</evidence>
<dbReference type="GO" id="GO:0035556">
    <property type="term" value="P:intracellular signal transduction"/>
    <property type="evidence" value="ECO:0007669"/>
    <property type="project" value="TreeGrafter"/>
</dbReference>
<proteinExistence type="predicted"/>
<dbReference type="InterPro" id="IPR036390">
    <property type="entry name" value="WH_DNA-bd_sf"/>
</dbReference>
<evidence type="ECO:0000313" key="18">
    <source>
        <dbReference type="EMBL" id="CAD7576698.1"/>
    </source>
</evidence>
<evidence type="ECO:0000259" key="17">
    <source>
        <dbReference type="PROSITE" id="PS51504"/>
    </source>
</evidence>
<evidence type="ECO:0000256" key="10">
    <source>
        <dbReference type="ARBA" id="ARBA00022843"/>
    </source>
</evidence>
<dbReference type="CDD" id="cd14080">
    <property type="entry name" value="STKc_TSSK-like"/>
    <property type="match status" value="1"/>
</dbReference>
<evidence type="ECO:0000256" key="1">
    <source>
        <dbReference type="ARBA" id="ARBA00001946"/>
    </source>
</evidence>
<dbReference type="InterPro" id="IPR011009">
    <property type="entry name" value="Kinase-like_dom_sf"/>
</dbReference>
<feature type="region of interest" description="Disordered" evidence="15">
    <location>
        <begin position="591"/>
        <end position="655"/>
    </location>
</feature>
<keyword evidence="11" id="KW-0744">Spermatogenesis</keyword>
<evidence type="ECO:0000256" key="14">
    <source>
        <dbReference type="PROSITE-ProRule" id="PRU10141"/>
    </source>
</evidence>
<dbReference type="InterPro" id="IPR005819">
    <property type="entry name" value="H1/H5"/>
</dbReference>
<dbReference type="Pfam" id="PF00069">
    <property type="entry name" value="Pkinase"/>
    <property type="match status" value="1"/>
</dbReference>
<dbReference type="PROSITE" id="PS00107">
    <property type="entry name" value="PROTEIN_KINASE_ATP"/>
    <property type="match status" value="1"/>
</dbReference>
<evidence type="ECO:0000256" key="8">
    <source>
        <dbReference type="ARBA" id="ARBA00022840"/>
    </source>
</evidence>
<dbReference type="GO" id="GO:0007283">
    <property type="term" value="P:spermatogenesis"/>
    <property type="evidence" value="ECO:0007669"/>
    <property type="project" value="UniProtKB-KW"/>
</dbReference>
<accession>A0A7R9PB62</accession>
<sequence length="681" mass="75721">MAARLSPRNSEVNALEQRGYLIGKKIGQGSYATVHLSDYVDGTTSKKMRLACKIFDKEKAPKDFLEKFFPRELEILTKIENPHIIQVHSILQRGLRVFIFMRYADNGDLLDFVKRNGVVPEQQSRVWFRQMSSGLQYLHSKNIAHRDLKCENILLSRRFNVKIADFGFARFCVDGEGRRVLSKTYCGSAAYAAPEVVSGTPYNPKLADVWSLGVILFIMLNASMPFDDSNLRKLLKDQMSKNWVFRSRVRDTISPASKSTVRGILEPDITLRLTLDRVLSHEWVKARKEKSSLLGRFIHSAPPVQLQQPPSGVVHVVAGFNDSTEGKTVLSGMASMSDVVSAVKPSCEQHNMMDPGSEESHMISVEHGGSSQTVVRKLLVFCGSVKGGPHMGPQEYEWKTDRDEASKENSSPTPEEEHGPSTSHPPTSTMVLEAIVAKANKGGVSVQAIKKFIAEKYHLDIKKFKIHIKTYLSMAVISGEVIQVSGKGFSGSFKTGKSVKAKELELKKPKSSKMTMGKKTRPSLKASKVQLELKKPKSSKMTMGKKTRPSLKASKVRRSSVNQTHSKRLSKTLYAESTDLSANSTLVISNSKSKRGLKKNAPKKTADPKKPSPATTKGLDIEGSSSKNTTKINKTSRRKPLLSVSKERDSLSEQFKEKVRLQSSYEWKGEFCGDESFSSSD</sequence>
<dbReference type="Gene3D" id="1.10.510.10">
    <property type="entry name" value="Transferase(Phosphotransferase) domain 1"/>
    <property type="match status" value="1"/>
</dbReference>
<keyword evidence="3" id="KW-0217">Developmental protein</keyword>
<evidence type="ECO:0000256" key="7">
    <source>
        <dbReference type="ARBA" id="ARBA00022782"/>
    </source>
</evidence>
<dbReference type="GO" id="GO:0030154">
    <property type="term" value="P:cell differentiation"/>
    <property type="evidence" value="ECO:0007669"/>
    <property type="project" value="UniProtKB-KW"/>
</dbReference>
<keyword evidence="4" id="KW-0597">Phosphoprotein</keyword>
<gene>
    <name evidence="18" type="ORF">TCMB3V08_LOCUS9263</name>
</gene>
<evidence type="ECO:0000256" key="12">
    <source>
        <dbReference type="ARBA" id="ARBA00023125"/>
    </source>
</evidence>